<protein>
    <submittedName>
        <fullName evidence="1">Uncharacterized protein</fullName>
    </submittedName>
</protein>
<evidence type="ECO:0000313" key="1">
    <source>
        <dbReference type="EMBL" id="MET3560423.1"/>
    </source>
</evidence>
<comment type="caution">
    <text evidence="1">The sequence shown here is derived from an EMBL/GenBank/DDBJ whole genome shotgun (WGS) entry which is preliminary data.</text>
</comment>
<keyword evidence="2" id="KW-1185">Reference proteome</keyword>
<sequence>MQDSKTLTDLERAFRFLYLQWLSFVETASQTYLWG</sequence>
<dbReference type="Proteomes" id="UP001549112">
    <property type="component" value="Unassembled WGS sequence"/>
</dbReference>
<accession>A0ABV2FPD0</accession>
<name>A0ABV2FPD0_9HYPH</name>
<organism evidence="1 2">
    <name type="scientific">Bartonella japonica</name>
    <dbReference type="NCBI Taxonomy" id="357761"/>
    <lineage>
        <taxon>Bacteria</taxon>
        <taxon>Pseudomonadati</taxon>
        <taxon>Pseudomonadota</taxon>
        <taxon>Alphaproteobacteria</taxon>
        <taxon>Hyphomicrobiales</taxon>
        <taxon>Bartonellaceae</taxon>
        <taxon>Bartonella</taxon>
    </lineage>
</organism>
<proteinExistence type="predicted"/>
<dbReference type="EMBL" id="JBEPLT010000010">
    <property type="protein sequence ID" value="MET3560423.1"/>
    <property type="molecule type" value="Genomic_DNA"/>
</dbReference>
<gene>
    <name evidence="1" type="ORF">ABID39_001120</name>
</gene>
<evidence type="ECO:0000313" key="2">
    <source>
        <dbReference type="Proteomes" id="UP001549112"/>
    </source>
</evidence>
<reference evidence="1 2" key="1">
    <citation type="submission" date="2024-06" db="EMBL/GenBank/DDBJ databases">
        <title>Genomic Encyclopedia of Type Strains, Phase IV (KMG-IV): sequencing the most valuable type-strain genomes for metagenomic binning, comparative biology and taxonomic classification.</title>
        <authorList>
            <person name="Goeker M."/>
        </authorList>
    </citation>
    <scope>NUCLEOTIDE SEQUENCE [LARGE SCALE GENOMIC DNA]</scope>
    <source>
        <strain evidence="1 2">DSM 23650</strain>
    </source>
</reference>